<keyword evidence="1" id="KW-0863">Zinc-finger</keyword>
<feature type="compositionally biased region" description="Low complexity" evidence="2">
    <location>
        <begin position="71"/>
        <end position="106"/>
    </location>
</feature>
<dbReference type="InterPro" id="IPR013087">
    <property type="entry name" value="Znf_C2H2_type"/>
</dbReference>
<dbReference type="SMART" id="SM00355">
    <property type="entry name" value="ZnF_C2H2"/>
    <property type="match status" value="2"/>
</dbReference>
<dbReference type="GO" id="GO:0008270">
    <property type="term" value="F:zinc ion binding"/>
    <property type="evidence" value="ECO:0007669"/>
    <property type="project" value="UniProtKB-KW"/>
</dbReference>
<keyword evidence="1" id="KW-0479">Metal-binding</keyword>
<comment type="caution">
    <text evidence="4">The sequence shown here is derived from an EMBL/GenBank/DDBJ whole genome shotgun (WGS) entry which is preliminary data.</text>
</comment>
<proteinExistence type="predicted"/>
<name>A0A1Y2CFW1_9FUNG</name>
<dbReference type="AlphaFoldDB" id="A0A1Y2CFW1"/>
<organism evidence="4 5">
    <name type="scientific">Rhizoclosmatium globosum</name>
    <dbReference type="NCBI Taxonomy" id="329046"/>
    <lineage>
        <taxon>Eukaryota</taxon>
        <taxon>Fungi</taxon>
        <taxon>Fungi incertae sedis</taxon>
        <taxon>Chytridiomycota</taxon>
        <taxon>Chytridiomycota incertae sedis</taxon>
        <taxon>Chytridiomycetes</taxon>
        <taxon>Chytridiales</taxon>
        <taxon>Chytriomycetaceae</taxon>
        <taxon>Rhizoclosmatium</taxon>
    </lineage>
</organism>
<dbReference type="PROSITE" id="PS50157">
    <property type="entry name" value="ZINC_FINGER_C2H2_2"/>
    <property type="match status" value="1"/>
</dbReference>
<protein>
    <recommendedName>
        <fullName evidence="3">C2H2-type domain-containing protein</fullName>
    </recommendedName>
</protein>
<dbReference type="SUPFAM" id="SSF57667">
    <property type="entry name" value="beta-beta-alpha zinc fingers"/>
    <property type="match status" value="1"/>
</dbReference>
<accession>A0A1Y2CFW1</accession>
<dbReference type="PROSITE" id="PS00028">
    <property type="entry name" value="ZINC_FINGER_C2H2_1"/>
    <property type="match status" value="1"/>
</dbReference>
<evidence type="ECO:0000259" key="3">
    <source>
        <dbReference type="PROSITE" id="PS50157"/>
    </source>
</evidence>
<feature type="compositionally biased region" description="Low complexity" evidence="2">
    <location>
        <begin position="153"/>
        <end position="185"/>
    </location>
</feature>
<feature type="region of interest" description="Disordered" evidence="2">
    <location>
        <begin position="139"/>
        <end position="186"/>
    </location>
</feature>
<evidence type="ECO:0000313" key="5">
    <source>
        <dbReference type="Proteomes" id="UP000193642"/>
    </source>
</evidence>
<evidence type="ECO:0000256" key="2">
    <source>
        <dbReference type="SAM" id="MobiDB-lite"/>
    </source>
</evidence>
<evidence type="ECO:0000256" key="1">
    <source>
        <dbReference type="PROSITE-ProRule" id="PRU00042"/>
    </source>
</evidence>
<sequence length="256" mass="27073">MSTATACSSPSYQQSIMSFDSIVMPDFDRVVSLAPPQQPEKATYECAFDLLLLAASSAEALESQSRSDCESSGIATATSTGTSTPTLAFMPSSPSPSMSSLPSPTLLSSTLKDAAASYSFPLLSQSTSKITTATSINANASETSQGSKKRKSSPSTPLLSSPSSPPSCCSDEESVSSPSTSGPSSKRAKLLLNPAYKCEHCSSFFMRNQDLTRHISSVHEKSVLFTCPGCPGTRFSRKDALKRHIRTFKCCSVDTV</sequence>
<dbReference type="Gene3D" id="3.30.160.60">
    <property type="entry name" value="Classic Zinc Finger"/>
    <property type="match status" value="2"/>
</dbReference>
<dbReference type="Proteomes" id="UP000193642">
    <property type="component" value="Unassembled WGS sequence"/>
</dbReference>
<feature type="domain" description="C2H2-type" evidence="3">
    <location>
        <begin position="196"/>
        <end position="219"/>
    </location>
</feature>
<dbReference type="EMBL" id="MCGO01000018">
    <property type="protein sequence ID" value="ORY45940.1"/>
    <property type="molecule type" value="Genomic_DNA"/>
</dbReference>
<dbReference type="OrthoDB" id="8117402at2759"/>
<evidence type="ECO:0000313" key="4">
    <source>
        <dbReference type="EMBL" id="ORY45940.1"/>
    </source>
</evidence>
<reference evidence="4 5" key="1">
    <citation type="submission" date="2016-07" db="EMBL/GenBank/DDBJ databases">
        <title>Pervasive Adenine N6-methylation of Active Genes in Fungi.</title>
        <authorList>
            <consortium name="DOE Joint Genome Institute"/>
            <person name="Mondo S.J."/>
            <person name="Dannebaum R.O."/>
            <person name="Kuo R.C."/>
            <person name="Labutti K."/>
            <person name="Haridas S."/>
            <person name="Kuo A."/>
            <person name="Salamov A."/>
            <person name="Ahrendt S.R."/>
            <person name="Lipzen A."/>
            <person name="Sullivan W."/>
            <person name="Andreopoulos W.B."/>
            <person name="Clum A."/>
            <person name="Lindquist E."/>
            <person name="Daum C."/>
            <person name="Ramamoorthy G.K."/>
            <person name="Gryganskyi A."/>
            <person name="Culley D."/>
            <person name="Magnuson J.K."/>
            <person name="James T.Y."/>
            <person name="O'Malley M.A."/>
            <person name="Stajich J.E."/>
            <person name="Spatafora J.W."/>
            <person name="Visel A."/>
            <person name="Grigoriev I.V."/>
        </authorList>
    </citation>
    <scope>NUCLEOTIDE SEQUENCE [LARGE SCALE GENOMIC DNA]</scope>
    <source>
        <strain evidence="4 5">JEL800</strain>
    </source>
</reference>
<dbReference type="Pfam" id="PF00096">
    <property type="entry name" value="zf-C2H2"/>
    <property type="match status" value="2"/>
</dbReference>
<keyword evidence="1" id="KW-0862">Zinc</keyword>
<keyword evidence="5" id="KW-1185">Reference proteome</keyword>
<feature type="region of interest" description="Disordered" evidence="2">
    <location>
        <begin position="64"/>
        <end position="106"/>
    </location>
</feature>
<dbReference type="InterPro" id="IPR036236">
    <property type="entry name" value="Znf_C2H2_sf"/>
</dbReference>
<gene>
    <name evidence="4" type="ORF">BCR33DRAFT_715965</name>
</gene>